<evidence type="ECO:0000313" key="7">
    <source>
        <dbReference type="EMBL" id="EXX71545.1"/>
    </source>
</evidence>
<dbReference type="AlphaFoldDB" id="A0A015JW33"/>
<dbReference type="FunFam" id="3.90.470.10:FF:000012">
    <property type="entry name" value="60S ribosomal protein L17"/>
    <property type="match status" value="1"/>
</dbReference>
<name>A0A015JW33_RHIIW</name>
<comment type="caution">
    <text evidence="7">The sequence shown here is derived from an EMBL/GenBank/DDBJ whole genome shotgun (WGS) entry which is preliminary data.</text>
</comment>
<dbReference type="GO" id="GO:0002181">
    <property type="term" value="P:cytoplasmic translation"/>
    <property type="evidence" value="ECO:0007669"/>
    <property type="project" value="TreeGrafter"/>
</dbReference>
<dbReference type="NCBIfam" id="TIGR01038">
    <property type="entry name" value="uL22_arch_euk"/>
    <property type="match status" value="1"/>
</dbReference>
<protein>
    <submittedName>
        <fullName evidence="7">Ribosomal 60S subunit protein L17B</fullName>
    </submittedName>
</protein>
<dbReference type="PANTHER" id="PTHR11593">
    <property type="entry name" value="60S RIBOSOMAL PROTEIN L17"/>
    <property type="match status" value="1"/>
</dbReference>
<dbReference type="InterPro" id="IPR036394">
    <property type="entry name" value="Ribosomal_uL22_sf"/>
</dbReference>
<dbReference type="SMR" id="A0A015JW33"/>
<dbReference type="InterPro" id="IPR018260">
    <property type="entry name" value="Ribosomal_uL22_CS"/>
</dbReference>
<feature type="region of interest" description="Disordered" evidence="6">
    <location>
        <begin position="158"/>
        <end position="196"/>
    </location>
</feature>
<evidence type="ECO:0000256" key="6">
    <source>
        <dbReference type="SAM" id="MobiDB-lite"/>
    </source>
</evidence>
<dbReference type="Gene3D" id="3.90.470.10">
    <property type="entry name" value="Ribosomal protein L22/L17"/>
    <property type="match status" value="1"/>
</dbReference>
<reference evidence="7 8" key="1">
    <citation type="submission" date="2014-02" db="EMBL/GenBank/DDBJ databases">
        <title>Single nucleus genome sequencing reveals high similarity among nuclei of an endomycorrhizal fungus.</title>
        <authorList>
            <person name="Lin K."/>
            <person name="Geurts R."/>
            <person name="Zhang Z."/>
            <person name="Limpens E."/>
            <person name="Saunders D.G."/>
            <person name="Mu D."/>
            <person name="Pang E."/>
            <person name="Cao H."/>
            <person name="Cha H."/>
            <person name="Lin T."/>
            <person name="Zhou Q."/>
            <person name="Shang Y."/>
            <person name="Li Y."/>
            <person name="Ivanov S."/>
            <person name="Sharma T."/>
            <person name="Velzen R.V."/>
            <person name="Ruijter N.D."/>
            <person name="Aanen D.K."/>
            <person name="Win J."/>
            <person name="Kamoun S."/>
            <person name="Bisseling T."/>
            <person name="Huang S."/>
        </authorList>
    </citation>
    <scope>NUCLEOTIDE SEQUENCE [LARGE SCALE GENOMIC DNA]</scope>
    <source>
        <strain evidence="8">DAOM197198w</strain>
    </source>
</reference>
<keyword evidence="8" id="KW-1185">Reference proteome</keyword>
<dbReference type="PANTHER" id="PTHR11593:SF10">
    <property type="entry name" value="60S RIBOSOMAL PROTEIN L17"/>
    <property type="match status" value="1"/>
</dbReference>
<dbReference type="InterPro" id="IPR005721">
    <property type="entry name" value="Ribosomal_uL22_euk/arc"/>
</dbReference>
<sequence>MVRYSTEPKEATKYAKTRGSYLRVHFKNTRETAKAISGKKLTYAIKYLNDVKEHKQAVPFRRFHGGVGRCAQAKAFGCTQGRWPVKSAEFLLGLLKNVRSNAEVKELDIENLIISHIQVNQAPKQRRRTYRAHGRINPYMSSPCHIEIIVTEEAAQVKRESDNTKVQRRLNSRQLARKRLTASSQAQAQAQAQTQA</sequence>
<comment type="similarity">
    <text evidence="1 5">Belongs to the universal ribosomal protein uL22 family.</text>
</comment>
<dbReference type="InterPro" id="IPR001063">
    <property type="entry name" value="Ribosomal_uL22"/>
</dbReference>
<evidence type="ECO:0000256" key="5">
    <source>
        <dbReference type="RuleBase" id="RU004005"/>
    </source>
</evidence>
<keyword evidence="3 5" id="KW-0687">Ribonucleoprotein</keyword>
<proteinExistence type="inferred from homology"/>
<dbReference type="Proteomes" id="UP000022910">
    <property type="component" value="Unassembled WGS sequence"/>
</dbReference>
<accession>A0A015JW33</accession>
<feature type="compositionally biased region" description="Low complexity" evidence="6">
    <location>
        <begin position="181"/>
        <end position="196"/>
    </location>
</feature>
<dbReference type="GO" id="GO:0030684">
    <property type="term" value="C:preribosome"/>
    <property type="evidence" value="ECO:0007669"/>
    <property type="project" value="UniProtKB-ARBA"/>
</dbReference>
<evidence type="ECO:0000313" key="8">
    <source>
        <dbReference type="Proteomes" id="UP000022910"/>
    </source>
</evidence>
<dbReference type="SUPFAM" id="SSF54843">
    <property type="entry name" value="Ribosomal protein L22"/>
    <property type="match status" value="1"/>
</dbReference>
<dbReference type="CDD" id="cd00336">
    <property type="entry name" value="Ribosomal_L22"/>
    <property type="match status" value="1"/>
</dbReference>
<organism evidence="7 8">
    <name type="scientific">Rhizophagus irregularis (strain DAOM 197198w)</name>
    <name type="common">Glomus intraradices</name>
    <dbReference type="NCBI Taxonomy" id="1432141"/>
    <lineage>
        <taxon>Eukaryota</taxon>
        <taxon>Fungi</taxon>
        <taxon>Fungi incertae sedis</taxon>
        <taxon>Mucoromycota</taxon>
        <taxon>Glomeromycotina</taxon>
        <taxon>Glomeromycetes</taxon>
        <taxon>Glomerales</taxon>
        <taxon>Glomeraceae</taxon>
        <taxon>Rhizophagus</taxon>
    </lineage>
</organism>
<dbReference type="GO" id="GO:0022625">
    <property type="term" value="C:cytosolic large ribosomal subunit"/>
    <property type="evidence" value="ECO:0007669"/>
    <property type="project" value="TreeGrafter"/>
</dbReference>
<evidence type="ECO:0000256" key="1">
    <source>
        <dbReference type="ARBA" id="ARBA00009451"/>
    </source>
</evidence>
<dbReference type="PROSITE" id="PS00464">
    <property type="entry name" value="RIBOSOMAL_L22"/>
    <property type="match status" value="1"/>
</dbReference>
<dbReference type="OrthoDB" id="10254664at2759"/>
<evidence type="ECO:0000256" key="2">
    <source>
        <dbReference type="ARBA" id="ARBA00022980"/>
    </source>
</evidence>
<evidence type="ECO:0000256" key="4">
    <source>
        <dbReference type="ARBA" id="ARBA00065089"/>
    </source>
</evidence>
<dbReference type="OMA" id="NTYETAR"/>
<dbReference type="EMBL" id="JEMT01016104">
    <property type="protein sequence ID" value="EXX71545.1"/>
    <property type="molecule type" value="Genomic_DNA"/>
</dbReference>
<evidence type="ECO:0000256" key="3">
    <source>
        <dbReference type="ARBA" id="ARBA00023274"/>
    </source>
</evidence>
<dbReference type="GO" id="GO:0003735">
    <property type="term" value="F:structural constituent of ribosome"/>
    <property type="evidence" value="ECO:0007669"/>
    <property type="project" value="InterPro"/>
</dbReference>
<comment type="subunit">
    <text evidence="4">Component of the large ribosomal subunit (LSU). Mature yeast ribosomes consist of a small (40S) and a large (60S) subunit. The 40S small subunit contains 1 molecule of ribosomal RNA (18S rRNA) and at least 33 different proteins. The large 60S subunit contains 3 rRNA molecules (25S, 5.8S and 5S rRNA) and at least 46 different proteins. uL22 is associated with the polypeptide exit tunnel.</text>
</comment>
<gene>
    <name evidence="7" type="ORF">RirG_077640</name>
</gene>
<dbReference type="STRING" id="1432141.A0A015JW33"/>
<dbReference type="Pfam" id="PF00237">
    <property type="entry name" value="Ribosomal_L22"/>
    <property type="match status" value="1"/>
</dbReference>
<feature type="compositionally biased region" description="Basic residues" evidence="6">
    <location>
        <begin position="166"/>
        <end position="180"/>
    </location>
</feature>
<keyword evidence="2 5" id="KW-0689">Ribosomal protein</keyword>
<dbReference type="HOGENOM" id="CLU_083987_0_0_1"/>